<proteinExistence type="predicted"/>
<feature type="transmembrane region" description="Helical" evidence="6">
    <location>
        <begin position="111"/>
        <end position="133"/>
    </location>
</feature>
<feature type="compositionally biased region" description="Polar residues" evidence="5">
    <location>
        <begin position="229"/>
        <end position="245"/>
    </location>
</feature>
<feature type="region of interest" description="Disordered" evidence="5">
    <location>
        <begin position="313"/>
        <end position="332"/>
    </location>
</feature>
<evidence type="ECO:0000256" key="6">
    <source>
        <dbReference type="SAM" id="Phobius"/>
    </source>
</evidence>
<dbReference type="Proteomes" id="UP000053257">
    <property type="component" value="Unassembled WGS sequence"/>
</dbReference>
<keyword evidence="2 6" id="KW-0812">Transmembrane</keyword>
<evidence type="ECO:0000313" key="9">
    <source>
        <dbReference type="Proteomes" id="UP000053257"/>
    </source>
</evidence>
<dbReference type="AlphaFoldDB" id="A0A0C3SEW5"/>
<sequence>MSLARDGNLVFLLFIPLLSTIWIWMIVSKPAIIFSTCQVFFNFLAMCCFASVAAFQAKFHVGPSGLSGFALFVSVTGIFYSLFLLLVPVIYEKYDKGARLARALKELRVSFILTSTGVVVSILVAFITTISAWTEPGCKDASKDPNAKAGGKDFTNGLPGWCSTKKAGSVFFWFTFGFWLGSFTLVVLDWRSGKATRARDPPFTHPTDEPLEMDEEESVFEQPMRKSTYEQSNSSQSPFSDNNRYSGVPSVPSVGPSTAYSSAPQLPRQSFDAYGAFSDPAPSGFAPPSSPPPDPAISRTMQYADPYARVRTAVSQAPPTNAPPSYSYGGGY</sequence>
<feature type="compositionally biased region" description="Low complexity" evidence="5">
    <location>
        <begin position="246"/>
        <end position="257"/>
    </location>
</feature>
<name>A0A0C3SEW5_PHLG1</name>
<dbReference type="EMBL" id="KN840449">
    <property type="protein sequence ID" value="KIP11045.1"/>
    <property type="molecule type" value="Genomic_DNA"/>
</dbReference>
<evidence type="ECO:0000259" key="7">
    <source>
        <dbReference type="Pfam" id="PF01284"/>
    </source>
</evidence>
<feature type="transmembrane region" description="Helical" evidence="6">
    <location>
        <begin position="39"/>
        <end position="57"/>
    </location>
</feature>
<evidence type="ECO:0000256" key="2">
    <source>
        <dbReference type="ARBA" id="ARBA00022692"/>
    </source>
</evidence>
<feature type="region of interest" description="Disordered" evidence="5">
    <location>
        <begin position="196"/>
        <end position="303"/>
    </location>
</feature>
<feature type="domain" description="MARVEL" evidence="7">
    <location>
        <begin position="30"/>
        <end position="184"/>
    </location>
</feature>
<feature type="compositionally biased region" description="Acidic residues" evidence="5">
    <location>
        <begin position="209"/>
        <end position="219"/>
    </location>
</feature>
<keyword evidence="9" id="KW-1185">Reference proteome</keyword>
<dbReference type="STRING" id="745531.A0A0C3SEW5"/>
<keyword evidence="3 6" id="KW-1133">Transmembrane helix</keyword>
<reference evidence="8 9" key="1">
    <citation type="journal article" date="2014" name="PLoS Genet.">
        <title>Analysis of the Phlebiopsis gigantea genome, transcriptome and secretome provides insight into its pioneer colonization strategies of wood.</title>
        <authorList>
            <person name="Hori C."/>
            <person name="Ishida T."/>
            <person name="Igarashi K."/>
            <person name="Samejima M."/>
            <person name="Suzuki H."/>
            <person name="Master E."/>
            <person name="Ferreira P."/>
            <person name="Ruiz-Duenas F.J."/>
            <person name="Held B."/>
            <person name="Canessa P."/>
            <person name="Larrondo L.F."/>
            <person name="Schmoll M."/>
            <person name="Druzhinina I.S."/>
            <person name="Kubicek C.P."/>
            <person name="Gaskell J.A."/>
            <person name="Kersten P."/>
            <person name="St John F."/>
            <person name="Glasner J."/>
            <person name="Sabat G."/>
            <person name="Splinter BonDurant S."/>
            <person name="Syed K."/>
            <person name="Yadav J."/>
            <person name="Mgbeahuruike A.C."/>
            <person name="Kovalchuk A."/>
            <person name="Asiegbu F.O."/>
            <person name="Lackner G."/>
            <person name="Hoffmeister D."/>
            <person name="Rencoret J."/>
            <person name="Gutierrez A."/>
            <person name="Sun H."/>
            <person name="Lindquist E."/>
            <person name="Barry K."/>
            <person name="Riley R."/>
            <person name="Grigoriev I.V."/>
            <person name="Henrissat B."/>
            <person name="Kues U."/>
            <person name="Berka R.M."/>
            <person name="Martinez A.T."/>
            <person name="Covert S.F."/>
            <person name="Blanchette R.A."/>
            <person name="Cullen D."/>
        </authorList>
    </citation>
    <scope>NUCLEOTIDE SEQUENCE [LARGE SCALE GENOMIC DNA]</scope>
    <source>
        <strain evidence="8 9">11061_1 CR5-6</strain>
    </source>
</reference>
<evidence type="ECO:0000256" key="4">
    <source>
        <dbReference type="ARBA" id="ARBA00023136"/>
    </source>
</evidence>
<comment type="subcellular location">
    <subcellularLocation>
        <location evidence="1">Membrane</location>
        <topology evidence="1">Multi-pass membrane protein</topology>
    </subcellularLocation>
</comment>
<feature type="transmembrane region" description="Helical" evidence="6">
    <location>
        <begin position="69"/>
        <end position="91"/>
    </location>
</feature>
<evidence type="ECO:0000256" key="1">
    <source>
        <dbReference type="ARBA" id="ARBA00004141"/>
    </source>
</evidence>
<accession>A0A0C3SEW5</accession>
<gene>
    <name evidence="8" type="ORF">PHLGIDRAFT_64616</name>
</gene>
<organism evidence="8 9">
    <name type="scientific">Phlebiopsis gigantea (strain 11061_1 CR5-6)</name>
    <name type="common">White-rot fungus</name>
    <name type="synonym">Peniophora gigantea</name>
    <dbReference type="NCBI Taxonomy" id="745531"/>
    <lineage>
        <taxon>Eukaryota</taxon>
        <taxon>Fungi</taxon>
        <taxon>Dikarya</taxon>
        <taxon>Basidiomycota</taxon>
        <taxon>Agaricomycotina</taxon>
        <taxon>Agaricomycetes</taxon>
        <taxon>Polyporales</taxon>
        <taxon>Phanerochaetaceae</taxon>
        <taxon>Phlebiopsis</taxon>
    </lineage>
</organism>
<dbReference type="HOGENOM" id="CLU_702205_0_0_1"/>
<feature type="compositionally biased region" description="Polar residues" evidence="5">
    <location>
        <begin position="258"/>
        <end position="268"/>
    </location>
</feature>
<evidence type="ECO:0000256" key="5">
    <source>
        <dbReference type="SAM" id="MobiDB-lite"/>
    </source>
</evidence>
<dbReference type="OrthoDB" id="2218151at2759"/>
<dbReference type="GO" id="GO:0016020">
    <property type="term" value="C:membrane"/>
    <property type="evidence" value="ECO:0007669"/>
    <property type="project" value="UniProtKB-SubCell"/>
</dbReference>
<feature type="transmembrane region" description="Helical" evidence="6">
    <location>
        <begin position="6"/>
        <end position="27"/>
    </location>
</feature>
<evidence type="ECO:0000256" key="3">
    <source>
        <dbReference type="ARBA" id="ARBA00022989"/>
    </source>
</evidence>
<dbReference type="InterPro" id="IPR008253">
    <property type="entry name" value="Marvel"/>
</dbReference>
<feature type="compositionally biased region" description="Low complexity" evidence="5">
    <location>
        <begin position="276"/>
        <end position="287"/>
    </location>
</feature>
<feature type="transmembrane region" description="Helical" evidence="6">
    <location>
        <begin position="170"/>
        <end position="190"/>
    </location>
</feature>
<dbReference type="Pfam" id="PF01284">
    <property type="entry name" value="MARVEL"/>
    <property type="match status" value="1"/>
</dbReference>
<protein>
    <recommendedName>
        <fullName evidence="7">MARVEL domain-containing protein</fullName>
    </recommendedName>
</protein>
<evidence type="ECO:0000313" key="8">
    <source>
        <dbReference type="EMBL" id="KIP11045.1"/>
    </source>
</evidence>
<feature type="compositionally biased region" description="Basic and acidic residues" evidence="5">
    <location>
        <begin position="197"/>
        <end position="208"/>
    </location>
</feature>
<keyword evidence="4 6" id="KW-0472">Membrane</keyword>